<accession>A0AAF1K128</accession>
<evidence type="ECO:0000313" key="2">
    <source>
        <dbReference type="EMBL" id="MBR0654380.1"/>
    </source>
</evidence>
<gene>
    <name evidence="2" type="ORF">GXW79_04725</name>
</gene>
<sequence>MTQENASDLIDAAIAAIGDWRGATLARMRALIRQAEPAIVETVKWRKPTNPAGVPVWERDGILCTGGVFKDKVKITFGKGAKLADPSGLFNASLEGNAMRAIDLAEGEQVDEQAFAALVRAAVALNAADKVKAKKR</sequence>
<protein>
    <submittedName>
        <fullName evidence="2">DUF1801 domain-containing protein</fullName>
    </submittedName>
</protein>
<dbReference type="RefSeq" id="WP_211873190.1">
    <property type="nucleotide sequence ID" value="NZ_JAAEDH010000003.1"/>
</dbReference>
<keyword evidence="3" id="KW-1185">Reference proteome</keyword>
<evidence type="ECO:0000313" key="3">
    <source>
        <dbReference type="Proteomes" id="UP001196068"/>
    </source>
</evidence>
<reference evidence="2" key="2">
    <citation type="journal article" date="2021" name="Syst. Appl. Microbiol.">
        <title>Roseomonas hellenica sp. nov., isolated from roots of wild-growing Alkanna tinctoria.</title>
        <authorList>
            <person name="Rat A."/>
            <person name="Naranjo H.D."/>
            <person name="Lebbe L."/>
            <person name="Cnockaert M."/>
            <person name="Krigas N."/>
            <person name="Grigoriadou K."/>
            <person name="Maloupa E."/>
            <person name="Willems A."/>
        </authorList>
    </citation>
    <scope>NUCLEOTIDE SEQUENCE</scope>
    <source>
        <strain evidence="2">LMG 28251</strain>
    </source>
</reference>
<evidence type="ECO:0000259" key="1">
    <source>
        <dbReference type="Pfam" id="PF08818"/>
    </source>
</evidence>
<organism evidence="2 3">
    <name type="scientific">Plastoroseomonas arctica</name>
    <dbReference type="NCBI Taxonomy" id="1509237"/>
    <lineage>
        <taxon>Bacteria</taxon>
        <taxon>Pseudomonadati</taxon>
        <taxon>Pseudomonadota</taxon>
        <taxon>Alphaproteobacteria</taxon>
        <taxon>Acetobacterales</taxon>
        <taxon>Acetobacteraceae</taxon>
        <taxon>Plastoroseomonas</taxon>
    </lineage>
</organism>
<dbReference type="AlphaFoldDB" id="A0AAF1K128"/>
<dbReference type="InterPro" id="IPR014922">
    <property type="entry name" value="YdhG-like"/>
</dbReference>
<name>A0AAF1K128_9PROT</name>
<dbReference type="Proteomes" id="UP001196068">
    <property type="component" value="Unassembled WGS sequence"/>
</dbReference>
<dbReference type="EMBL" id="JAAEDH010000003">
    <property type="protein sequence ID" value="MBR0654380.1"/>
    <property type="molecule type" value="Genomic_DNA"/>
</dbReference>
<dbReference type="Pfam" id="PF08818">
    <property type="entry name" value="DUF1801"/>
    <property type="match status" value="1"/>
</dbReference>
<feature type="domain" description="YdhG-like" evidence="1">
    <location>
        <begin position="22"/>
        <end position="123"/>
    </location>
</feature>
<comment type="caution">
    <text evidence="2">The sequence shown here is derived from an EMBL/GenBank/DDBJ whole genome shotgun (WGS) entry which is preliminary data.</text>
</comment>
<proteinExistence type="predicted"/>
<dbReference type="SUPFAM" id="SSF159888">
    <property type="entry name" value="YdhG-like"/>
    <property type="match status" value="1"/>
</dbReference>
<reference evidence="2" key="1">
    <citation type="submission" date="2020-01" db="EMBL/GenBank/DDBJ databases">
        <authorList>
            <person name="Rat A."/>
        </authorList>
    </citation>
    <scope>NUCLEOTIDE SEQUENCE</scope>
    <source>
        <strain evidence="2">LMG 28251</strain>
    </source>
</reference>